<evidence type="ECO:0000256" key="18">
    <source>
        <dbReference type="SAM" id="MobiDB-lite"/>
    </source>
</evidence>
<feature type="binding site" evidence="16">
    <location>
        <position position="419"/>
    </location>
    <ligand>
        <name>Zn(2+)</name>
        <dbReference type="ChEBI" id="CHEBI:29105"/>
        <note>catalytic</note>
    </ligand>
</feature>
<feature type="binding site" evidence="16">
    <location>
        <position position="496"/>
    </location>
    <ligand>
        <name>Zn(2+)</name>
        <dbReference type="ChEBI" id="CHEBI:29105"/>
        <note>catalytic</note>
    </ligand>
</feature>
<keyword evidence="21" id="KW-1185">Reference proteome</keyword>
<dbReference type="InterPro" id="IPR005936">
    <property type="entry name" value="FtsH"/>
</dbReference>
<accession>A0A073J188</accession>
<dbReference type="InterPro" id="IPR027417">
    <property type="entry name" value="P-loop_NTPase"/>
</dbReference>
<evidence type="ECO:0000256" key="14">
    <source>
        <dbReference type="ARBA" id="ARBA00023136"/>
    </source>
</evidence>
<evidence type="ECO:0000256" key="11">
    <source>
        <dbReference type="ARBA" id="ARBA00022840"/>
    </source>
</evidence>
<dbReference type="RefSeq" id="WP_037977836.1">
    <property type="nucleotide sequence ID" value="NZ_JAWRIX010000043.1"/>
</dbReference>
<evidence type="ECO:0000256" key="1">
    <source>
        <dbReference type="ARBA" id="ARBA00004370"/>
    </source>
</evidence>
<dbReference type="Gene3D" id="1.10.8.60">
    <property type="match status" value="1"/>
</dbReference>
<feature type="active site" evidence="16">
    <location>
        <position position="420"/>
    </location>
</feature>
<comment type="subcellular location">
    <subcellularLocation>
        <location evidence="16">Cell membrane</location>
        <topology evidence="16">Multi-pass membrane protein</topology>
        <orientation evidence="16">Cytoplasmic side</orientation>
    </subcellularLocation>
    <subcellularLocation>
        <location evidence="1">Membrane</location>
    </subcellularLocation>
</comment>
<comment type="caution">
    <text evidence="16">Lacks conserved residue(s) required for the propagation of feature annotation.</text>
</comment>
<evidence type="ECO:0000256" key="10">
    <source>
        <dbReference type="ARBA" id="ARBA00022833"/>
    </source>
</evidence>
<dbReference type="InterPro" id="IPR003959">
    <property type="entry name" value="ATPase_AAA_core"/>
</dbReference>
<feature type="transmembrane region" description="Helical" evidence="16">
    <location>
        <begin position="104"/>
        <end position="127"/>
    </location>
</feature>
<dbReference type="EC" id="3.4.24.-" evidence="16"/>
<proteinExistence type="inferred from homology"/>
<dbReference type="NCBIfam" id="TIGR01241">
    <property type="entry name" value="FtsH_fam"/>
    <property type="match status" value="1"/>
</dbReference>
<evidence type="ECO:0000256" key="17">
    <source>
        <dbReference type="RuleBase" id="RU003651"/>
    </source>
</evidence>
<dbReference type="GO" id="GO:0016887">
    <property type="term" value="F:ATP hydrolysis activity"/>
    <property type="evidence" value="ECO:0007669"/>
    <property type="project" value="UniProtKB-UniRule"/>
</dbReference>
<dbReference type="SUPFAM" id="SSF140990">
    <property type="entry name" value="FtsH protease domain-like"/>
    <property type="match status" value="1"/>
</dbReference>
<keyword evidence="20" id="KW-0132">Cell division</keyword>
<dbReference type="InterPro" id="IPR041569">
    <property type="entry name" value="AAA_lid_3"/>
</dbReference>
<dbReference type="GO" id="GO:0005524">
    <property type="term" value="F:ATP binding"/>
    <property type="evidence" value="ECO:0007669"/>
    <property type="project" value="UniProtKB-UniRule"/>
</dbReference>
<gene>
    <name evidence="16" type="primary">ftsH</name>
    <name evidence="20" type="ORF">EH55_09595</name>
</gene>
<comment type="similarity">
    <text evidence="15 16">In the central section; belongs to the AAA ATPase family.</text>
</comment>
<comment type="caution">
    <text evidence="20">The sequence shown here is derived from an EMBL/GenBank/DDBJ whole genome shotgun (WGS) entry which is preliminary data.</text>
</comment>
<dbReference type="GeneID" id="90984363"/>
<keyword evidence="5 16" id="KW-0645">Protease</keyword>
<keyword evidence="3 16" id="KW-1003">Cell membrane</keyword>
<dbReference type="HAMAP" id="MF_01458">
    <property type="entry name" value="FtsH"/>
    <property type="match status" value="1"/>
</dbReference>
<evidence type="ECO:0000256" key="5">
    <source>
        <dbReference type="ARBA" id="ARBA00022670"/>
    </source>
</evidence>
<dbReference type="CDD" id="cd19501">
    <property type="entry name" value="RecA-like_FtsH"/>
    <property type="match status" value="1"/>
</dbReference>
<evidence type="ECO:0000256" key="16">
    <source>
        <dbReference type="HAMAP-Rule" id="MF_01458"/>
    </source>
</evidence>
<dbReference type="GO" id="GO:0005886">
    <property type="term" value="C:plasma membrane"/>
    <property type="evidence" value="ECO:0007669"/>
    <property type="project" value="UniProtKB-SubCell"/>
</dbReference>
<evidence type="ECO:0000256" key="2">
    <source>
        <dbReference type="ARBA" id="ARBA00010044"/>
    </source>
</evidence>
<evidence type="ECO:0000256" key="9">
    <source>
        <dbReference type="ARBA" id="ARBA00022801"/>
    </source>
</evidence>
<evidence type="ECO:0000256" key="8">
    <source>
        <dbReference type="ARBA" id="ARBA00022741"/>
    </source>
</evidence>
<dbReference type="GO" id="GO:0051301">
    <property type="term" value="P:cell division"/>
    <property type="evidence" value="ECO:0007669"/>
    <property type="project" value="UniProtKB-KW"/>
</dbReference>
<organism evidence="20 21">
    <name type="scientific">Synergistes jonesii</name>
    <dbReference type="NCBI Taxonomy" id="2754"/>
    <lineage>
        <taxon>Bacteria</taxon>
        <taxon>Thermotogati</taxon>
        <taxon>Synergistota</taxon>
        <taxon>Synergistia</taxon>
        <taxon>Synergistales</taxon>
        <taxon>Synergistaceae</taxon>
        <taxon>Synergistes</taxon>
    </lineage>
</organism>
<evidence type="ECO:0000256" key="3">
    <source>
        <dbReference type="ARBA" id="ARBA00022475"/>
    </source>
</evidence>
<comment type="subunit">
    <text evidence="16">Homohexamer.</text>
</comment>
<keyword evidence="4" id="KW-0997">Cell inner membrane</keyword>
<feature type="compositionally biased region" description="Acidic residues" evidence="18">
    <location>
        <begin position="630"/>
        <end position="640"/>
    </location>
</feature>
<dbReference type="PANTHER" id="PTHR23076:SF97">
    <property type="entry name" value="ATP-DEPENDENT ZINC METALLOPROTEASE YME1L1"/>
    <property type="match status" value="1"/>
</dbReference>
<feature type="region of interest" description="Disordered" evidence="18">
    <location>
        <begin position="597"/>
        <end position="672"/>
    </location>
</feature>
<keyword evidence="10 16" id="KW-0862">Zinc</keyword>
<dbReference type="InterPro" id="IPR003593">
    <property type="entry name" value="AAA+_ATPase"/>
</dbReference>
<dbReference type="FunFam" id="1.10.8.60:FF:000001">
    <property type="entry name" value="ATP-dependent zinc metalloprotease FtsH"/>
    <property type="match status" value="1"/>
</dbReference>
<comment type="similarity">
    <text evidence="2 16">In the C-terminal section; belongs to the peptidase M41 family.</text>
</comment>
<evidence type="ECO:0000256" key="6">
    <source>
        <dbReference type="ARBA" id="ARBA00022692"/>
    </source>
</evidence>
<evidence type="ECO:0000256" key="13">
    <source>
        <dbReference type="ARBA" id="ARBA00023049"/>
    </source>
</evidence>
<dbReference type="AlphaFoldDB" id="A0A073J188"/>
<keyword evidence="9 16" id="KW-0378">Hydrolase</keyword>
<dbReference type="Gene3D" id="3.30.720.210">
    <property type="match status" value="1"/>
</dbReference>
<evidence type="ECO:0000256" key="4">
    <source>
        <dbReference type="ARBA" id="ARBA00022519"/>
    </source>
</evidence>
<dbReference type="PROSITE" id="PS00674">
    <property type="entry name" value="AAA"/>
    <property type="match status" value="1"/>
</dbReference>
<dbReference type="GO" id="GO:0004222">
    <property type="term" value="F:metalloendopeptidase activity"/>
    <property type="evidence" value="ECO:0007669"/>
    <property type="project" value="InterPro"/>
</dbReference>
<dbReference type="eggNOG" id="COG0465">
    <property type="taxonomic scope" value="Bacteria"/>
</dbReference>
<dbReference type="Gene3D" id="1.20.58.760">
    <property type="entry name" value="Peptidase M41"/>
    <property type="match status" value="1"/>
</dbReference>
<dbReference type="InterPro" id="IPR011546">
    <property type="entry name" value="Pept_M41_FtsH_extracell"/>
</dbReference>
<dbReference type="InterPro" id="IPR037219">
    <property type="entry name" value="Peptidase_M41-like"/>
</dbReference>
<evidence type="ECO:0000256" key="12">
    <source>
        <dbReference type="ARBA" id="ARBA00022989"/>
    </source>
</evidence>
<dbReference type="FunFam" id="1.20.58.760:FF:000001">
    <property type="entry name" value="ATP-dependent zinc metalloprotease FtsH"/>
    <property type="match status" value="1"/>
</dbReference>
<keyword evidence="11 16" id="KW-0067">ATP-binding</keyword>
<dbReference type="GO" id="GO:0008270">
    <property type="term" value="F:zinc ion binding"/>
    <property type="evidence" value="ECO:0007669"/>
    <property type="project" value="UniProtKB-UniRule"/>
</dbReference>
<comment type="function">
    <text evidence="16">Acts as a processive, ATP-dependent zinc metallopeptidase for both cytoplasmic and membrane proteins. Plays a role in the quality control of integral membrane proteins.</text>
</comment>
<evidence type="ECO:0000259" key="19">
    <source>
        <dbReference type="SMART" id="SM00382"/>
    </source>
</evidence>
<dbReference type="GO" id="GO:0030163">
    <property type="term" value="P:protein catabolic process"/>
    <property type="evidence" value="ECO:0007669"/>
    <property type="project" value="UniProtKB-UniRule"/>
</dbReference>
<dbReference type="OrthoDB" id="9809379at2"/>
<dbReference type="GO" id="GO:0006508">
    <property type="term" value="P:proteolysis"/>
    <property type="evidence" value="ECO:0007669"/>
    <property type="project" value="UniProtKB-KW"/>
</dbReference>
<keyword evidence="20" id="KW-0131">Cell cycle</keyword>
<sequence>MKKISKNVGMYIVLIVLAVTLVNVFLAPEAKKTQGRELLSYSKFLSEVNAGSVAKVKIDHEELTGTLKDGGEFTTYILDASTLPAVIAEKGVEVEIVPPPKNSWITALLTSLLPTLLLIGVWIYFIYNMQGGGGKVMSFAKSKAKLFLDNRPKVTFADVAGCDEAKEELAEVVQFLKDPAKFTKVGAKVPRGVLLLGAPGTGKTLLSRAVAGEADVPFFSISGSDFVEMFVGVGAARVRDLFEQARKYQPCIIFIDEIDAVGRHRGAGLGGGHDEREQTLNQLLVEMDGFDAGAGIILIAATNRPDILDPALLRPGRFDRQVVVDRPDVNGRRDILKVHLREMKVEDDVDLDVLARRTPGFVGADLANLVNEAALLTARRDKEKLGMPEFEEAIDRVLAGPERKSRIISKKEREIIAYHESGHALVASKIKGADPVHKISIIPRGHMALGYTLQLPEEDRFLISRQELSDKITVLLGGRVAEMIRFGDVTTGASNDLERATQIARQMVTQYGMSDKLGLVTLGRKQHEVFLGHDIVDDRNYSEEVAHTIDLEIRAIVDGAMNKAKGILTENRERLEEITKLLLEKEMLEGDELDELLGYPKREHAEEKPQEEEKPGNKDENGEDKKDGEEKDEEPEDSVVGEETMSLSPNLEDGADNGKLNAPLDDGDEEKK</sequence>
<feature type="compositionally biased region" description="Basic and acidic residues" evidence="18">
    <location>
        <begin position="600"/>
        <end position="629"/>
    </location>
</feature>
<evidence type="ECO:0000313" key="20">
    <source>
        <dbReference type="EMBL" id="KEJ91452.1"/>
    </source>
</evidence>
<dbReference type="InterPro" id="IPR000642">
    <property type="entry name" value="Peptidase_M41"/>
</dbReference>
<comment type="similarity">
    <text evidence="17">Belongs to the AAA ATPase family.</text>
</comment>
<name>A0A073J188_9BACT</name>
<evidence type="ECO:0000256" key="7">
    <source>
        <dbReference type="ARBA" id="ARBA00022723"/>
    </source>
</evidence>
<dbReference type="Pfam" id="PF01434">
    <property type="entry name" value="Peptidase_M41"/>
    <property type="match status" value="1"/>
</dbReference>
<dbReference type="Pfam" id="PF17862">
    <property type="entry name" value="AAA_lid_3"/>
    <property type="match status" value="1"/>
</dbReference>
<dbReference type="Pfam" id="PF06480">
    <property type="entry name" value="FtsH_ext"/>
    <property type="match status" value="1"/>
</dbReference>
<keyword evidence="7 16" id="KW-0479">Metal-binding</keyword>
<feature type="binding site" evidence="16">
    <location>
        <position position="423"/>
    </location>
    <ligand>
        <name>Zn(2+)</name>
        <dbReference type="ChEBI" id="CHEBI:29105"/>
        <note>catalytic</note>
    </ligand>
</feature>
<dbReference type="SUPFAM" id="SSF52540">
    <property type="entry name" value="P-loop containing nucleoside triphosphate hydrolases"/>
    <property type="match status" value="1"/>
</dbReference>
<dbReference type="PANTHER" id="PTHR23076">
    <property type="entry name" value="METALLOPROTEASE M41 FTSH"/>
    <property type="match status" value="1"/>
</dbReference>
<dbReference type="Pfam" id="PF00004">
    <property type="entry name" value="AAA"/>
    <property type="match status" value="1"/>
</dbReference>
<protein>
    <recommendedName>
        <fullName evidence="16">ATP-dependent zinc metalloprotease FtsH</fullName>
        <ecNumber evidence="16">3.4.24.-</ecNumber>
    </recommendedName>
</protein>
<dbReference type="MEROPS" id="M41.021"/>
<dbReference type="EMBL" id="JMKI01000047">
    <property type="protein sequence ID" value="KEJ91452.1"/>
    <property type="molecule type" value="Genomic_DNA"/>
</dbReference>
<dbReference type="PATRIC" id="fig|2754.20.peg.894"/>
<dbReference type="InterPro" id="IPR003960">
    <property type="entry name" value="ATPase_AAA_CS"/>
</dbReference>
<evidence type="ECO:0000256" key="15">
    <source>
        <dbReference type="ARBA" id="ARBA00061570"/>
    </source>
</evidence>
<dbReference type="SMART" id="SM00382">
    <property type="entry name" value="AAA"/>
    <property type="match status" value="1"/>
</dbReference>
<keyword evidence="8 16" id="KW-0547">Nucleotide-binding</keyword>
<dbReference type="GO" id="GO:0004176">
    <property type="term" value="F:ATP-dependent peptidase activity"/>
    <property type="evidence" value="ECO:0007669"/>
    <property type="project" value="InterPro"/>
</dbReference>
<keyword evidence="12 16" id="KW-1133">Transmembrane helix</keyword>
<evidence type="ECO:0000313" key="21">
    <source>
        <dbReference type="Proteomes" id="UP000027665"/>
    </source>
</evidence>
<reference evidence="20 21" key="1">
    <citation type="submission" date="2014-04" db="EMBL/GenBank/DDBJ databases">
        <title>Draft Genome Sequence of Synergistes jonesii.</title>
        <authorList>
            <person name="Coil D.A."/>
            <person name="Eisen J.A."/>
            <person name="Holland-Moritz H.E."/>
        </authorList>
    </citation>
    <scope>NUCLEOTIDE SEQUENCE [LARGE SCALE GENOMIC DNA]</scope>
    <source>
        <strain evidence="20 21">78-1</strain>
    </source>
</reference>
<feature type="domain" description="AAA+ ATPase" evidence="19">
    <location>
        <begin position="189"/>
        <end position="328"/>
    </location>
</feature>
<dbReference type="STRING" id="2754.EH55_09595"/>
<dbReference type="FunFam" id="3.40.50.300:FF:000001">
    <property type="entry name" value="ATP-dependent zinc metalloprotease FtsH"/>
    <property type="match status" value="1"/>
</dbReference>
<keyword evidence="6 16" id="KW-0812">Transmembrane</keyword>
<dbReference type="Proteomes" id="UP000027665">
    <property type="component" value="Unassembled WGS sequence"/>
</dbReference>
<comment type="cofactor">
    <cofactor evidence="16">
        <name>Zn(2+)</name>
        <dbReference type="ChEBI" id="CHEBI:29105"/>
    </cofactor>
    <text evidence="16">Binds 1 zinc ion per subunit.</text>
</comment>
<dbReference type="Gene3D" id="3.40.50.300">
    <property type="entry name" value="P-loop containing nucleotide triphosphate hydrolases"/>
    <property type="match status" value="1"/>
</dbReference>
<keyword evidence="13 16" id="KW-0482">Metalloprotease</keyword>
<keyword evidence="14 16" id="KW-0472">Membrane</keyword>
<feature type="binding site" evidence="16">
    <location>
        <begin position="197"/>
        <end position="204"/>
    </location>
    <ligand>
        <name>ATP</name>
        <dbReference type="ChEBI" id="CHEBI:30616"/>
    </ligand>
</feature>